<dbReference type="InterPro" id="IPR049730">
    <property type="entry name" value="SNF2/RAD54-like_C"/>
</dbReference>
<dbReference type="GO" id="GO:0004386">
    <property type="term" value="F:helicase activity"/>
    <property type="evidence" value="ECO:0007669"/>
    <property type="project" value="UniProtKB-KW"/>
</dbReference>
<evidence type="ECO:0000259" key="12">
    <source>
        <dbReference type="PROSITE" id="PS51194"/>
    </source>
</evidence>
<feature type="compositionally biased region" description="Basic and acidic residues" evidence="9">
    <location>
        <begin position="1129"/>
        <end position="1141"/>
    </location>
</feature>
<name>A0A9P6RQK7_9FUNG</name>
<dbReference type="SUPFAM" id="SSF52540">
    <property type="entry name" value="P-loop containing nucleoside triphosphate hydrolases"/>
    <property type="match status" value="2"/>
</dbReference>
<feature type="compositionally biased region" description="Basic and acidic residues" evidence="9">
    <location>
        <begin position="870"/>
        <end position="888"/>
    </location>
</feature>
<dbReference type="GO" id="GO:0005634">
    <property type="term" value="C:nucleus"/>
    <property type="evidence" value="ECO:0007669"/>
    <property type="project" value="UniProtKB-SubCell"/>
</dbReference>
<dbReference type="Pfam" id="PF24580">
    <property type="entry name" value="DUF7607"/>
    <property type="match status" value="1"/>
</dbReference>
<evidence type="ECO:0000256" key="3">
    <source>
        <dbReference type="ARBA" id="ARBA00022741"/>
    </source>
</evidence>
<keyword evidence="14" id="KW-1185">Reference proteome</keyword>
<comment type="caution">
    <text evidence="13">The sequence shown here is derived from an EMBL/GenBank/DDBJ whole genome shotgun (WGS) entry which is preliminary data.</text>
</comment>
<feature type="compositionally biased region" description="Basic and acidic residues" evidence="9">
    <location>
        <begin position="1099"/>
        <end position="1121"/>
    </location>
</feature>
<dbReference type="GO" id="GO:0003677">
    <property type="term" value="F:DNA binding"/>
    <property type="evidence" value="ECO:0007669"/>
    <property type="project" value="UniProtKB-KW"/>
</dbReference>
<dbReference type="Gene3D" id="3.40.50.300">
    <property type="entry name" value="P-loop containing nucleotide triphosphate hydrolases"/>
    <property type="match status" value="1"/>
</dbReference>
<dbReference type="PROSITE" id="PS50105">
    <property type="entry name" value="SAM_DOMAIN"/>
    <property type="match status" value="1"/>
</dbReference>
<dbReference type="PANTHER" id="PTHR45797:SF1">
    <property type="entry name" value="HELICASE ARIP4"/>
    <property type="match status" value="1"/>
</dbReference>
<keyword evidence="6" id="KW-0067">ATP-binding</keyword>
<keyword evidence="4" id="KW-0378">Hydrolase</keyword>
<dbReference type="GO" id="GO:0005524">
    <property type="term" value="F:ATP binding"/>
    <property type="evidence" value="ECO:0007669"/>
    <property type="project" value="UniProtKB-KW"/>
</dbReference>
<feature type="compositionally biased region" description="Basic and acidic residues" evidence="9">
    <location>
        <begin position="112"/>
        <end position="126"/>
    </location>
</feature>
<feature type="compositionally biased region" description="Polar residues" evidence="9">
    <location>
        <begin position="822"/>
        <end position="832"/>
    </location>
</feature>
<comment type="similarity">
    <text evidence="2">Belongs to the SNF2/RAD54 helicase family.</text>
</comment>
<dbReference type="InterPro" id="IPR001660">
    <property type="entry name" value="SAM"/>
</dbReference>
<feature type="compositionally biased region" description="Basic and acidic residues" evidence="9">
    <location>
        <begin position="153"/>
        <end position="165"/>
    </location>
</feature>
<dbReference type="InterPro" id="IPR014001">
    <property type="entry name" value="Helicase_ATP-bd"/>
</dbReference>
<dbReference type="InterPro" id="IPR056026">
    <property type="entry name" value="DUF7607"/>
</dbReference>
<evidence type="ECO:0000256" key="5">
    <source>
        <dbReference type="ARBA" id="ARBA00022806"/>
    </source>
</evidence>
<feature type="domain" description="Helicase C-terminal" evidence="12">
    <location>
        <begin position="1791"/>
        <end position="1947"/>
    </location>
</feature>
<feature type="domain" description="SAM" evidence="10">
    <location>
        <begin position="10"/>
        <end position="77"/>
    </location>
</feature>
<dbReference type="Pfam" id="PF07647">
    <property type="entry name" value="SAM_2"/>
    <property type="match status" value="1"/>
</dbReference>
<feature type="region of interest" description="Disordered" evidence="9">
    <location>
        <begin position="2318"/>
        <end position="2393"/>
    </location>
</feature>
<dbReference type="OrthoDB" id="2020972at2759"/>
<dbReference type="InterPro" id="IPR000330">
    <property type="entry name" value="SNF2_N"/>
</dbReference>
<evidence type="ECO:0000259" key="10">
    <source>
        <dbReference type="PROSITE" id="PS50105"/>
    </source>
</evidence>
<feature type="region of interest" description="Disordered" evidence="9">
    <location>
        <begin position="2171"/>
        <end position="2193"/>
    </location>
</feature>
<dbReference type="InterPro" id="IPR013761">
    <property type="entry name" value="SAM/pointed_sf"/>
</dbReference>
<dbReference type="Pfam" id="PF00271">
    <property type="entry name" value="Helicase_C"/>
    <property type="match status" value="1"/>
</dbReference>
<feature type="compositionally biased region" description="Basic and acidic residues" evidence="9">
    <location>
        <begin position="2361"/>
        <end position="2370"/>
    </location>
</feature>
<dbReference type="PANTHER" id="PTHR45797">
    <property type="entry name" value="RAD54-LIKE"/>
    <property type="match status" value="1"/>
</dbReference>
<dbReference type="PROSITE" id="PS51192">
    <property type="entry name" value="HELICASE_ATP_BIND_1"/>
    <property type="match status" value="1"/>
</dbReference>
<dbReference type="InterPro" id="IPR027417">
    <property type="entry name" value="P-loop_NTPase"/>
</dbReference>
<dbReference type="CDD" id="cd18793">
    <property type="entry name" value="SF2_C_SNF"/>
    <property type="match status" value="1"/>
</dbReference>
<evidence type="ECO:0000256" key="6">
    <source>
        <dbReference type="ARBA" id="ARBA00022840"/>
    </source>
</evidence>
<reference evidence="13" key="1">
    <citation type="journal article" date="2020" name="Fungal Divers.">
        <title>Resolving the Mortierellaceae phylogeny through synthesis of multi-gene phylogenetics and phylogenomics.</title>
        <authorList>
            <person name="Vandepol N."/>
            <person name="Liber J."/>
            <person name="Desiro A."/>
            <person name="Na H."/>
            <person name="Kennedy M."/>
            <person name="Barry K."/>
            <person name="Grigoriev I.V."/>
            <person name="Miller A.N."/>
            <person name="O'Donnell K."/>
            <person name="Stajich J.E."/>
            <person name="Bonito G."/>
        </authorList>
    </citation>
    <scope>NUCLEOTIDE SEQUENCE</scope>
    <source>
        <strain evidence="13">REB-010B</strain>
    </source>
</reference>
<dbReference type="Gene3D" id="3.40.50.10810">
    <property type="entry name" value="Tandem AAA-ATPase domain"/>
    <property type="match status" value="1"/>
</dbReference>
<dbReference type="Gene3D" id="1.10.150.50">
    <property type="entry name" value="Transcription Factor, Ets-1"/>
    <property type="match status" value="1"/>
</dbReference>
<sequence length="2416" mass="270487">MDTSISPPQWDPPTVAAWLRTTCRLAPTTAQAFIDNDVDGSVLLADIDHEALKNEFGITSFGQRCSILKHIRTLRASTTLGDEQPDIGSPQLSTVMALGDLNIGSSSSQSLEHVRPDRRLNRRGSDENNDASPIITLLEQPLQVWRDINIKDPQPWHESEERAPDDISLEGTDGDDEDEDEDEDDSDNSVNAKSGDVLEMGSSRYREDTVDNIPLAVRIKAKQGLARHTAHIDTSTLSAHQSLSTTPRKPMRIAPTLISYSTSPVLPSGGSSINSGNSKVAPTLVSAPLPVAKDLQPAIKPTPGTQSQSVNVARRRSSKIDSAARRADVKQLYFSRVGMNLREIFFNKDGTAFESNSEDEWCQVLPRTSKRSTFPGNRLILQKNMKRILREPPIFDTPGHVVYAPMRRGKKDIPVRVLTTSNLDVTSSTWDTTFKDLQKSASLRVELSNDDMTSIDFRTFTKKFNQDAPISEPADDPAADDPVYPLYGESDASEYTTDEELHKQVAKEERERRQADSGATSRNGRRARTPIHPEQIQEVIDHYQKEYRERWEKQSMPLLEKRRLKTYRRFTAGGRKSKSKALKKIKQSVKSLLEVRLPAIIDAFALTSYNSVGEVRKACKAMDRTLDQLYEQQWRIRLVQGSTPSPPPPPTTTDDLNPVVPSSVDARPDMPELLGKSSALHRQQNPVESDDSESEEEKFQRKLDDDFIDDSELYLDAGDKSDLDADGDSAMHSPPGERSGSSKSRRRTAVRETDISKIRDSVSQSLSLPSPPSTANTPRGEQHTSEAEPLMDEENSHNVHADDDDDQPLIRRRGKHIKHRQLQQPTSSSLMTQDVDESGRSSPGDAVQVSPTPSIIHLDESDSPLPGLEPSRRLHVRSDSLDAPESRPKPTTARSRSSSVKAAKRPGGHDHRRSADNVEAKQYARRKLMRHEQQQKEEKATVDHKKAEDEKVADEKAAVESQSKEKLSGKDEKDESLQEIELDSDNGTSESDSDVEEIEIIAQRPAPIKLMAVPGWRETYKDDELIEREMRLTRKEMALGKDVRHREPYLSIWQEYVEWVELDGDSFDFKDFLKWKDEGNSTRAYRESVRQKAAAQAAADKEMRLREKREKRQARQREAREQKKRARHGVQEKTSLSKEASDGEQTPTQVTREKKEQPVTGTLQIEAAKKDVDQDTETVDRTDTIMIPSDSSEDEELILRRKRPPRITKITSDVSDSDAEDSAYTRKRGSKTNRSRVIEGEEEEETFDINDIDDDPPIQSTSYSSKKRPRRNYFGDSTESDGSFGEEEEEGDHSRSHRKRRVPQVMKAEPEEVLRLRKDASQNELDLQKRIKEQEERAKLRTSINPLQEGEALINPGHKDTERPVAIPAFIAQNLKPHQLDGIRFMWKNVVMFNGGCILAHSMGLGKTFQVIAFIYVLLRELRDGNRDIPDKLQAGRVLLLMPPIVLQNWVDEFKKWIPIAERDVVRVRRLPLVKAGSITGRVKVLEDWYKEGGVFLIGYAMFREMCVSNSRSRGSVAPEVADRLRQLLQQGASVTIADEGHSIKNSEAKLAGAAKGIVSTARVILTGYPLQNRLEEYWCMVDFVRPNFLGDAVTFRHNYIRPIDNGLYPDSSMFEKKASAKKLKVLTELIKNFVMRKDQSVLRATLPKKVEFVIGCALSTMQYYLYTSFLPTLDKTTKAVLGNGHILLTICNHPAAFQAAVLETQRRGKDRSKAIVGRSEDNPTVADALTMTVKEAGTGEDDEDESAEKEVVQVLSQNKKLISSDWTGDLFQQQNVSDVSHSYKAKILMDILHECRAVKEKTLVFTRSIPTLDYIEYIAQQSGFKTMKLDGSTPVVNRQDMINEFNASNKFDAFLISSGAGSQGVNLVTASRVVIYDVGWNPSHDEQAIARAFRYGQTRKVFVYRLQTFGTWEDKLYKTNLHKLGLANRVVDKKNMVKAFTKTEMQAYFEPPPDPELTPEWASQENVEALFTKPDTEDPVLRAVIDKNVKAITSVIPQSELVREEDSDLTEADMVEIQNMIAEEQRRIDGKPPLLASTLIPREAARPEGAGASGVPEARPGPRSGVGLGGAPMAAAISTSVTTSTAATTVATTAAGTSGVLISRNPTLASLGLQAVQEDPQLRWQYENQQRSKMFEESQEAVLQQARIKFLAQKANDEQAATAAAAAGGAASGGARSGEERASGPQTAVTPEVWSTVVPVETTRHPPPAPHWPPRDYLKQRVAPETLARPLVQSQAPLSMYKPSPPQQHAQSFQHHLQQFNVQQQHYRQPEETVSLERLQQQQQQQQAPRQVSFPVSKLERPLGQSLRAISMTTPSALSPVTYPADQSKTSNRVDTTSNTGHTATETWLQQQQEYQHTSTSRENERQETPAEATAALTASAGEEAGEANSQDLKEMTFQKAMAKHFQKYPSNHPQ</sequence>
<evidence type="ECO:0000256" key="9">
    <source>
        <dbReference type="SAM" id="MobiDB-lite"/>
    </source>
</evidence>
<dbReference type="SMART" id="SM00487">
    <property type="entry name" value="DEXDc"/>
    <property type="match status" value="1"/>
</dbReference>
<feature type="region of interest" description="Disordered" evidence="9">
    <location>
        <begin position="2264"/>
        <end position="2298"/>
    </location>
</feature>
<dbReference type="CDD" id="cd18007">
    <property type="entry name" value="DEXHc_ATRX-like"/>
    <property type="match status" value="1"/>
</dbReference>
<comment type="subcellular location">
    <subcellularLocation>
        <location evidence="1">Nucleus</location>
    </subcellularLocation>
</comment>
<feature type="region of interest" description="Disordered" evidence="9">
    <location>
        <begin position="295"/>
        <end position="317"/>
    </location>
</feature>
<proteinExistence type="inferred from homology"/>
<feature type="compositionally biased region" description="Basic residues" evidence="9">
    <location>
        <begin position="1225"/>
        <end position="1234"/>
    </location>
</feature>
<evidence type="ECO:0000256" key="4">
    <source>
        <dbReference type="ARBA" id="ARBA00022801"/>
    </source>
</evidence>
<dbReference type="Pfam" id="PF00176">
    <property type="entry name" value="SNF2-rel_dom"/>
    <property type="match status" value="1"/>
</dbReference>
<evidence type="ECO:0000313" key="14">
    <source>
        <dbReference type="Proteomes" id="UP000738325"/>
    </source>
</evidence>
<feature type="compositionally biased region" description="Basic and acidic residues" evidence="9">
    <location>
        <begin position="930"/>
        <end position="976"/>
    </location>
</feature>
<feature type="compositionally biased region" description="Polar residues" evidence="9">
    <location>
        <begin position="2318"/>
        <end position="2360"/>
    </location>
</feature>
<dbReference type="InterPro" id="IPR038718">
    <property type="entry name" value="SNF2-like_sf"/>
</dbReference>
<evidence type="ECO:0000256" key="2">
    <source>
        <dbReference type="ARBA" id="ARBA00007025"/>
    </source>
</evidence>
<evidence type="ECO:0000256" key="7">
    <source>
        <dbReference type="ARBA" id="ARBA00023125"/>
    </source>
</evidence>
<feature type="compositionally biased region" description="Basic and acidic residues" evidence="9">
    <location>
        <begin position="907"/>
        <end position="919"/>
    </location>
</feature>
<feature type="compositionally biased region" description="Acidic residues" evidence="9">
    <location>
        <begin position="1240"/>
        <end position="1256"/>
    </location>
</feature>
<feature type="compositionally biased region" description="Basic and acidic residues" evidence="9">
    <location>
        <begin position="499"/>
        <end position="515"/>
    </location>
</feature>
<feature type="region of interest" description="Disordered" evidence="9">
    <location>
        <begin position="103"/>
        <end position="135"/>
    </location>
</feature>
<feature type="compositionally biased region" description="Low complexity" evidence="9">
    <location>
        <begin position="2371"/>
        <end position="2384"/>
    </location>
</feature>
<feature type="domain" description="Helicase ATP-binding" evidence="11">
    <location>
        <begin position="1388"/>
        <end position="1588"/>
    </location>
</feature>
<feature type="region of interest" description="Disordered" evidence="9">
    <location>
        <begin position="466"/>
        <end position="531"/>
    </location>
</feature>
<gene>
    <name evidence="13" type="ORF">BGZ99_009441</name>
</gene>
<keyword evidence="8" id="KW-0539">Nucleus</keyword>
<dbReference type="SMART" id="SM00454">
    <property type="entry name" value="SAM"/>
    <property type="match status" value="1"/>
</dbReference>
<evidence type="ECO:0000256" key="8">
    <source>
        <dbReference type="ARBA" id="ARBA00023242"/>
    </source>
</evidence>
<feature type="compositionally biased region" description="Basic and acidic residues" evidence="9">
    <location>
        <begin position="1167"/>
        <end position="1183"/>
    </location>
</feature>
<feature type="compositionally biased region" description="Low complexity" evidence="9">
    <location>
        <begin position="1274"/>
        <end position="1283"/>
    </location>
</feature>
<feature type="region of interest" description="Disordered" evidence="9">
    <location>
        <begin position="153"/>
        <end position="204"/>
    </location>
</feature>
<dbReference type="PROSITE" id="PS51194">
    <property type="entry name" value="HELICASE_CTER"/>
    <property type="match status" value="1"/>
</dbReference>
<accession>A0A9P6RQK7</accession>
<dbReference type="SMART" id="SM00490">
    <property type="entry name" value="HELICc"/>
    <property type="match status" value="1"/>
</dbReference>
<dbReference type="SUPFAM" id="SSF47769">
    <property type="entry name" value="SAM/Pointed domain"/>
    <property type="match status" value="1"/>
</dbReference>
<dbReference type="GO" id="GO:0016887">
    <property type="term" value="F:ATP hydrolysis activity"/>
    <property type="evidence" value="ECO:0007669"/>
    <property type="project" value="InterPro"/>
</dbReference>
<keyword evidence="3" id="KW-0547">Nucleotide-binding</keyword>
<feature type="region of interest" description="Disordered" evidence="9">
    <location>
        <begin position="640"/>
        <end position="996"/>
    </location>
</feature>
<dbReference type="InterPro" id="IPR044574">
    <property type="entry name" value="ARIP4-like"/>
</dbReference>
<evidence type="ECO:0000256" key="1">
    <source>
        <dbReference type="ARBA" id="ARBA00004123"/>
    </source>
</evidence>
<dbReference type="InterPro" id="IPR001650">
    <property type="entry name" value="Helicase_C-like"/>
</dbReference>
<dbReference type="EMBL" id="JAAAIP010000080">
    <property type="protein sequence ID" value="KAG0326565.1"/>
    <property type="molecule type" value="Genomic_DNA"/>
</dbReference>
<evidence type="ECO:0000313" key="13">
    <source>
        <dbReference type="EMBL" id="KAG0326565.1"/>
    </source>
</evidence>
<keyword evidence="7" id="KW-0238">DNA-binding</keyword>
<dbReference type="Proteomes" id="UP000738325">
    <property type="component" value="Unassembled WGS sequence"/>
</dbReference>
<feature type="compositionally biased region" description="Basic and acidic residues" evidence="9">
    <location>
        <begin position="749"/>
        <end position="760"/>
    </location>
</feature>
<keyword evidence="5" id="KW-0347">Helicase</keyword>
<evidence type="ECO:0000259" key="11">
    <source>
        <dbReference type="PROSITE" id="PS51192"/>
    </source>
</evidence>
<feature type="region of interest" description="Disordered" evidence="9">
    <location>
        <begin position="1094"/>
        <end position="1308"/>
    </location>
</feature>
<feature type="compositionally biased region" description="Acidic residues" evidence="9">
    <location>
        <begin position="172"/>
        <end position="187"/>
    </location>
</feature>
<feature type="compositionally biased region" description="Basic residues" evidence="9">
    <location>
        <begin position="810"/>
        <end position="821"/>
    </location>
</feature>
<protein>
    <submittedName>
        <fullName evidence="13">Uncharacterized protein</fullName>
    </submittedName>
</protein>
<organism evidence="13 14">
    <name type="scientific">Dissophora globulifera</name>
    <dbReference type="NCBI Taxonomy" id="979702"/>
    <lineage>
        <taxon>Eukaryota</taxon>
        <taxon>Fungi</taxon>
        <taxon>Fungi incertae sedis</taxon>
        <taxon>Mucoromycota</taxon>
        <taxon>Mortierellomycotina</taxon>
        <taxon>Mortierellomycetes</taxon>
        <taxon>Mortierellales</taxon>
        <taxon>Mortierellaceae</taxon>
        <taxon>Dissophora</taxon>
    </lineage>
</organism>